<sequence>MTEQDMDTRTEAEQQVREVLSRATMAWADNDAVAYAAEFAADSDYVAFDGTHLHGREANRALHAGLFEGPLYGTRIEGEIESVRFLTEEVAVAHMTGSVVFAWQAGIPRGRLSRNTWVLHRDGGEWKIAAFHNTRVRPAPADSSPFVRLFARYVRRRTDRVRALTGQS</sequence>
<dbReference type="Pfam" id="PF14534">
    <property type="entry name" value="DUF4440"/>
    <property type="match status" value="1"/>
</dbReference>
<dbReference type="NCBIfam" id="TIGR02246">
    <property type="entry name" value="SgcJ/EcaC family oxidoreductase"/>
    <property type="match status" value="1"/>
</dbReference>
<evidence type="ECO:0000313" key="3">
    <source>
        <dbReference type="Proteomes" id="UP000570678"/>
    </source>
</evidence>
<dbReference type="InterPro" id="IPR011944">
    <property type="entry name" value="Steroid_delta5-4_isomerase"/>
</dbReference>
<gene>
    <name evidence="2" type="ORF">HGA15_14175</name>
</gene>
<dbReference type="AlphaFoldDB" id="A0A846YE36"/>
<organism evidence="2 3">
    <name type="scientific">Nocardia flavorosea</name>
    <dbReference type="NCBI Taxonomy" id="53429"/>
    <lineage>
        <taxon>Bacteria</taxon>
        <taxon>Bacillati</taxon>
        <taxon>Actinomycetota</taxon>
        <taxon>Actinomycetes</taxon>
        <taxon>Mycobacteriales</taxon>
        <taxon>Nocardiaceae</taxon>
        <taxon>Nocardia</taxon>
    </lineage>
</organism>
<evidence type="ECO:0000313" key="2">
    <source>
        <dbReference type="EMBL" id="NKY57283.1"/>
    </source>
</evidence>
<reference evidence="2 3" key="1">
    <citation type="submission" date="2020-04" db="EMBL/GenBank/DDBJ databases">
        <title>MicrobeNet Type strains.</title>
        <authorList>
            <person name="Nicholson A.C."/>
        </authorList>
    </citation>
    <scope>NUCLEOTIDE SEQUENCE [LARGE SCALE GENOMIC DNA]</scope>
    <source>
        <strain evidence="2 3">JCM 3332</strain>
    </source>
</reference>
<comment type="caution">
    <text evidence="2">The sequence shown here is derived from an EMBL/GenBank/DDBJ whole genome shotgun (WGS) entry which is preliminary data.</text>
</comment>
<dbReference type="Proteomes" id="UP000570678">
    <property type="component" value="Unassembled WGS sequence"/>
</dbReference>
<dbReference type="InterPro" id="IPR027843">
    <property type="entry name" value="DUF4440"/>
</dbReference>
<dbReference type="SUPFAM" id="SSF54427">
    <property type="entry name" value="NTF2-like"/>
    <property type="match status" value="1"/>
</dbReference>
<feature type="domain" description="DUF4440" evidence="1">
    <location>
        <begin position="17"/>
        <end position="128"/>
    </location>
</feature>
<accession>A0A846YE36</accession>
<proteinExistence type="predicted"/>
<dbReference type="RefSeq" id="WP_062976236.1">
    <property type="nucleotide sequence ID" value="NZ_JAAXOT010000006.1"/>
</dbReference>
<dbReference type="InterPro" id="IPR032710">
    <property type="entry name" value="NTF2-like_dom_sf"/>
</dbReference>
<dbReference type="EMBL" id="JAAXOT010000006">
    <property type="protein sequence ID" value="NKY57283.1"/>
    <property type="molecule type" value="Genomic_DNA"/>
</dbReference>
<dbReference type="Gene3D" id="3.10.450.50">
    <property type="match status" value="1"/>
</dbReference>
<evidence type="ECO:0000259" key="1">
    <source>
        <dbReference type="Pfam" id="PF14534"/>
    </source>
</evidence>
<protein>
    <submittedName>
        <fullName evidence="2">SgcJ/EcaC family oxidoreductase</fullName>
    </submittedName>
</protein>
<name>A0A846YE36_9NOCA</name>
<keyword evidence="3" id="KW-1185">Reference proteome</keyword>